<dbReference type="GO" id="GO:0030246">
    <property type="term" value="F:carbohydrate binding"/>
    <property type="evidence" value="ECO:0007669"/>
    <property type="project" value="TreeGrafter"/>
</dbReference>
<evidence type="ECO:0000259" key="3">
    <source>
        <dbReference type="Pfam" id="PF13407"/>
    </source>
</evidence>
<evidence type="ECO:0000256" key="2">
    <source>
        <dbReference type="ARBA" id="ARBA00022729"/>
    </source>
</evidence>
<proteinExistence type="predicted"/>
<dbReference type="InterPro" id="IPR050555">
    <property type="entry name" value="Bact_Solute-Bind_Prot2"/>
</dbReference>
<keyword evidence="5" id="KW-1185">Reference proteome</keyword>
<dbReference type="InterPro" id="IPR028082">
    <property type="entry name" value="Peripla_BP_I"/>
</dbReference>
<sequence length="350" mass="36311">MVCGLAPACAAVGSDGTDDDARIALLLPESKTARYESQDRPAFEHRVEEICPACETLTGNANQDAARQQAQAEAAITNGADVLVLDPVDSVAAAVIVRHAASAGVPVVTYDRLVLDAPVAFHVTFDNRRVGALQAQVLLEAVGDTREGDVFVVLNGSPTDHNAAQFRDGATSVLDAAGITVGAEVDVPDWSPDQAQQAMERALATLDRDRVVGVYAANDGLAGGAIAAMTTAGLDPPPPVTGQDAELAAIRRILAGQQHMTVYKAVRTQATIAAEVAVTLARTGEVPEGVATDHIDNGYGQVPALLLEPIPVTRETIGSTVVVDGFWSVEEICAGMERECTDAGVMGASP</sequence>
<reference evidence="4 5" key="1">
    <citation type="submission" date="2020-02" db="EMBL/GenBank/DDBJ databases">
        <authorList>
            <person name="Li X.-J."/>
            <person name="Han X.-M."/>
        </authorList>
    </citation>
    <scope>NUCLEOTIDE SEQUENCE [LARGE SCALE GENOMIC DNA]</scope>
    <source>
        <strain evidence="4 5">CCTCC AB 2017055</strain>
    </source>
</reference>
<dbReference type="AlphaFoldDB" id="A0A6L9S3T9"/>
<evidence type="ECO:0000313" key="4">
    <source>
        <dbReference type="EMBL" id="NED99261.1"/>
    </source>
</evidence>
<dbReference type="InterPro" id="IPR025997">
    <property type="entry name" value="SBP_2_dom"/>
</dbReference>
<protein>
    <submittedName>
        <fullName evidence="4">Sugar ABC transporter substrate-binding protein</fullName>
    </submittedName>
</protein>
<evidence type="ECO:0000313" key="5">
    <source>
        <dbReference type="Proteomes" id="UP000475214"/>
    </source>
</evidence>
<gene>
    <name evidence="4" type="ORF">G1H10_03675</name>
</gene>
<dbReference type="EMBL" id="JAAGOA010000002">
    <property type="protein sequence ID" value="NED99261.1"/>
    <property type="molecule type" value="Genomic_DNA"/>
</dbReference>
<dbReference type="Pfam" id="PF13407">
    <property type="entry name" value="Peripla_BP_4"/>
    <property type="match status" value="1"/>
</dbReference>
<dbReference type="GO" id="GO:0030288">
    <property type="term" value="C:outer membrane-bounded periplasmic space"/>
    <property type="evidence" value="ECO:0007669"/>
    <property type="project" value="TreeGrafter"/>
</dbReference>
<organism evidence="4 5">
    <name type="scientific">Phytoactinopolyspora halotolerans</name>
    <dbReference type="NCBI Taxonomy" id="1981512"/>
    <lineage>
        <taxon>Bacteria</taxon>
        <taxon>Bacillati</taxon>
        <taxon>Actinomycetota</taxon>
        <taxon>Actinomycetes</taxon>
        <taxon>Jiangellales</taxon>
        <taxon>Jiangellaceae</taxon>
        <taxon>Phytoactinopolyspora</taxon>
    </lineage>
</organism>
<keyword evidence="2" id="KW-0732">Signal</keyword>
<comment type="caution">
    <text evidence="4">The sequence shown here is derived from an EMBL/GenBank/DDBJ whole genome shotgun (WGS) entry which is preliminary data.</text>
</comment>
<name>A0A6L9S3T9_9ACTN</name>
<dbReference type="PANTHER" id="PTHR30036:SF1">
    <property type="entry name" value="D-XYLOSE-BINDING PERIPLASMIC PROTEIN"/>
    <property type="match status" value="1"/>
</dbReference>
<evidence type="ECO:0000256" key="1">
    <source>
        <dbReference type="ARBA" id="ARBA00004196"/>
    </source>
</evidence>
<comment type="subcellular location">
    <subcellularLocation>
        <location evidence="1">Cell envelope</location>
    </subcellularLocation>
</comment>
<dbReference type="Gene3D" id="3.40.50.2300">
    <property type="match status" value="2"/>
</dbReference>
<dbReference type="PANTHER" id="PTHR30036">
    <property type="entry name" value="D-XYLOSE-BINDING PERIPLASMIC PROTEIN"/>
    <property type="match status" value="1"/>
</dbReference>
<accession>A0A6L9S3T9</accession>
<dbReference type="SUPFAM" id="SSF53822">
    <property type="entry name" value="Periplasmic binding protein-like I"/>
    <property type="match status" value="1"/>
</dbReference>
<dbReference type="Proteomes" id="UP000475214">
    <property type="component" value="Unassembled WGS sequence"/>
</dbReference>
<feature type="domain" description="Periplasmic binding protein" evidence="3">
    <location>
        <begin position="23"/>
        <end position="282"/>
    </location>
</feature>